<dbReference type="Pfam" id="PF08518">
    <property type="entry name" value="GIT_SHD"/>
    <property type="match status" value="2"/>
</dbReference>
<dbReference type="Pfam" id="PF12205">
    <property type="entry name" value="GIT1_C"/>
    <property type="match status" value="1"/>
</dbReference>
<dbReference type="Gene3D" id="1.20.120.330">
    <property type="entry name" value="Nucleotidyltransferases domain 2"/>
    <property type="match status" value="1"/>
</dbReference>
<dbReference type="PANTHER" id="PTHR21601:SF0">
    <property type="entry name" value="PROTEIN SPA2-RELATED"/>
    <property type="match status" value="1"/>
</dbReference>
<sequence>MSADLFSAHYDCLRRYLTPFLQQQQAQLGPRANNARDKLARLAATQYEELSIDVFDETNRRIRADPDVPFLPVRTDFLPKRNQARQKLATLPADRFKELAAEVFYELERRFPQIVQQYNARFGNIPPPQAQRVPPPRNIPPPRNAPPRDELLEAMRARSRNRSRSPPRVAPGGYPQHQLSSSRPGPPPLQQQQLPAMTNNGRQVPLRGASRNAMQDSQDRSNANNALPLPPPPPPSSASSTRDRDIMQQQRRPSESAMRGDRDRRPNEPDTRDRDRGPAEMDLSRDRERRPSGDDVSRTRSAVSTRVQQREIEELERQKSRLEAEIAALRAELDERPAKADLARLEDLLDREKKAARAAQDKYETLQYDFEGLQEELVKQRAAADSARREEADQLLEDVKTLTQKTQQLREEKEQMREERERDADTIRQLREELERIAGETNSVAPSTPRTRNDSAKGDLFLTAEGGTDPRVLAYEDAAERLVDASRSTSQQGNILVAMKSVIIAVKTLTQDAELAERDARDADDADDIADARARIGDSLAHLVRIAKDHAAGYRADPAAFEDRVRAIDDNVRDLADLVRRVDNRAAASTPSAAGGGGRPRAPSTAASSSPMPPPSSFGGNTLPRSTLPRPRDNASAPLDPLSLKIYVEDTTEIIVSNIQAILAGMKAKQTDVVIDTLGDLAQCVRDLGEQTERTMPMIDVDTRPEVRTVLEVLQDTVDKLETVRAAYPADSRSKSLKQRIGNISYEVAKHVKDLSSLFE</sequence>
<dbReference type="PANTHER" id="PTHR21601">
    <property type="entry name" value="SPA2 PROTEIN"/>
    <property type="match status" value="1"/>
</dbReference>
<dbReference type="InterPro" id="IPR013724">
    <property type="entry name" value="GIT_SHD"/>
</dbReference>
<keyword evidence="1" id="KW-0677">Repeat</keyword>
<dbReference type="AlphaFoldDB" id="A0AAD5TE96"/>
<evidence type="ECO:0000313" key="5">
    <source>
        <dbReference type="Proteomes" id="UP001212152"/>
    </source>
</evidence>
<gene>
    <name evidence="4" type="ORF">HDU87_007756</name>
</gene>
<accession>A0AAD5TE96</accession>
<evidence type="ECO:0000256" key="1">
    <source>
        <dbReference type="ARBA" id="ARBA00022737"/>
    </source>
</evidence>
<dbReference type="InterPro" id="IPR039892">
    <property type="entry name" value="Spa2/Sph1"/>
</dbReference>
<dbReference type="SMART" id="SM00555">
    <property type="entry name" value="GIT"/>
    <property type="match status" value="2"/>
</dbReference>
<feature type="domain" description="GIT Spa2 homology (SHD)" evidence="3">
    <location>
        <begin position="35"/>
        <end position="65"/>
    </location>
</feature>
<protein>
    <recommendedName>
        <fullName evidence="3">GIT Spa2 homology (SHD) domain-containing protein</fullName>
    </recommendedName>
</protein>
<dbReference type="GO" id="GO:0005078">
    <property type="term" value="F:MAP-kinase scaffold activity"/>
    <property type="evidence" value="ECO:0007669"/>
    <property type="project" value="TreeGrafter"/>
</dbReference>
<evidence type="ECO:0000313" key="4">
    <source>
        <dbReference type="EMBL" id="KAJ3172834.1"/>
    </source>
</evidence>
<feature type="compositionally biased region" description="Basic and acidic residues" evidence="2">
    <location>
        <begin position="146"/>
        <end position="156"/>
    </location>
</feature>
<feature type="compositionally biased region" description="Basic and acidic residues" evidence="2">
    <location>
        <begin position="241"/>
        <end position="298"/>
    </location>
</feature>
<reference evidence="4" key="1">
    <citation type="submission" date="2020-05" db="EMBL/GenBank/DDBJ databases">
        <title>Phylogenomic resolution of chytrid fungi.</title>
        <authorList>
            <person name="Stajich J.E."/>
            <person name="Amses K."/>
            <person name="Simmons R."/>
            <person name="Seto K."/>
            <person name="Myers J."/>
            <person name="Bonds A."/>
            <person name="Quandt C.A."/>
            <person name="Barry K."/>
            <person name="Liu P."/>
            <person name="Grigoriev I."/>
            <person name="Longcore J.E."/>
            <person name="James T.Y."/>
        </authorList>
    </citation>
    <scope>NUCLEOTIDE SEQUENCE</scope>
    <source>
        <strain evidence="4">JEL0379</strain>
    </source>
</reference>
<dbReference type="InterPro" id="IPR056439">
    <property type="entry name" value="VBS_C3G9"/>
</dbReference>
<feature type="domain" description="GIT Spa2 homology (SHD)" evidence="3">
    <location>
        <begin position="84"/>
        <end position="114"/>
    </location>
</feature>
<proteinExistence type="predicted"/>
<dbReference type="InterPro" id="IPR022018">
    <property type="entry name" value="GIT1_C"/>
</dbReference>
<feature type="region of interest" description="Disordered" evidence="2">
    <location>
        <begin position="122"/>
        <end position="194"/>
    </location>
</feature>
<feature type="compositionally biased region" description="Pro residues" evidence="2">
    <location>
        <begin position="125"/>
        <end position="145"/>
    </location>
</feature>
<comment type="caution">
    <text evidence="4">The sequence shown here is derived from an EMBL/GenBank/DDBJ whole genome shotgun (WGS) entry which is preliminary data.</text>
</comment>
<evidence type="ECO:0000256" key="2">
    <source>
        <dbReference type="SAM" id="MobiDB-lite"/>
    </source>
</evidence>
<dbReference type="EMBL" id="JADGJQ010000074">
    <property type="protein sequence ID" value="KAJ3172834.1"/>
    <property type="molecule type" value="Genomic_DNA"/>
</dbReference>
<evidence type="ECO:0000259" key="3">
    <source>
        <dbReference type="SMART" id="SM00555"/>
    </source>
</evidence>
<feature type="region of interest" description="Disordered" evidence="2">
    <location>
        <begin position="405"/>
        <end position="424"/>
    </location>
</feature>
<name>A0AAD5TE96_9FUNG</name>
<keyword evidence="5" id="KW-1185">Reference proteome</keyword>
<dbReference type="Proteomes" id="UP001212152">
    <property type="component" value="Unassembled WGS sequence"/>
</dbReference>
<feature type="compositionally biased region" description="Low complexity" evidence="2">
    <location>
        <begin position="600"/>
        <end position="610"/>
    </location>
</feature>
<feature type="region of interest" description="Disordered" evidence="2">
    <location>
        <begin position="586"/>
        <end position="636"/>
    </location>
</feature>
<organism evidence="4 5">
    <name type="scientific">Geranomyces variabilis</name>
    <dbReference type="NCBI Taxonomy" id="109894"/>
    <lineage>
        <taxon>Eukaryota</taxon>
        <taxon>Fungi</taxon>
        <taxon>Fungi incertae sedis</taxon>
        <taxon>Chytridiomycota</taxon>
        <taxon>Chytridiomycota incertae sedis</taxon>
        <taxon>Chytridiomycetes</taxon>
        <taxon>Spizellomycetales</taxon>
        <taxon>Powellomycetaceae</taxon>
        <taxon>Geranomyces</taxon>
    </lineage>
</organism>
<feature type="region of interest" description="Disordered" evidence="2">
    <location>
        <begin position="209"/>
        <end position="309"/>
    </location>
</feature>
<dbReference type="Pfam" id="PF23742">
    <property type="entry name" value="VBS_C3G9"/>
    <property type="match status" value="1"/>
</dbReference>
<feature type="compositionally biased region" description="Basic and acidic residues" evidence="2">
    <location>
        <begin position="408"/>
        <end position="424"/>
    </location>
</feature>